<name>A0A0F8Y380_9ZZZZ</name>
<dbReference type="EMBL" id="LAZR01055722">
    <property type="protein sequence ID" value="KKK75743.1"/>
    <property type="molecule type" value="Genomic_DNA"/>
</dbReference>
<organism evidence="1">
    <name type="scientific">marine sediment metagenome</name>
    <dbReference type="NCBI Taxonomy" id="412755"/>
    <lineage>
        <taxon>unclassified sequences</taxon>
        <taxon>metagenomes</taxon>
        <taxon>ecological metagenomes</taxon>
    </lineage>
</organism>
<gene>
    <name evidence="1" type="ORF">LCGC14_2870660</name>
</gene>
<reference evidence="1" key="1">
    <citation type="journal article" date="2015" name="Nature">
        <title>Complex archaea that bridge the gap between prokaryotes and eukaryotes.</title>
        <authorList>
            <person name="Spang A."/>
            <person name="Saw J.H."/>
            <person name="Jorgensen S.L."/>
            <person name="Zaremba-Niedzwiedzka K."/>
            <person name="Martijn J."/>
            <person name="Lind A.E."/>
            <person name="van Eijk R."/>
            <person name="Schleper C."/>
            <person name="Guy L."/>
            <person name="Ettema T.J."/>
        </authorList>
    </citation>
    <scope>NUCLEOTIDE SEQUENCE</scope>
</reference>
<evidence type="ECO:0000313" key="1">
    <source>
        <dbReference type="EMBL" id="KKK75743.1"/>
    </source>
</evidence>
<dbReference type="AlphaFoldDB" id="A0A0F8Y380"/>
<protein>
    <submittedName>
        <fullName evidence="1">Uncharacterized protein</fullName>
    </submittedName>
</protein>
<accession>A0A0F8Y380</accession>
<sequence length="102" mass="12219">MGLQIKGYVDSDSYLDEFLYLSETNKWRVEEDNSFTAILGESPYWRAEESCLELIEEFDTFMDFNFDDQFIKVQLYITNPNLSQVTILKKHTAKRYEFTIYQ</sequence>
<proteinExistence type="predicted"/>
<comment type="caution">
    <text evidence="1">The sequence shown here is derived from an EMBL/GenBank/DDBJ whole genome shotgun (WGS) entry which is preliminary data.</text>
</comment>